<keyword evidence="1" id="KW-1133">Transmembrane helix</keyword>
<accession>A0A2T8KMV1</accession>
<proteinExistence type="predicted"/>
<dbReference type="Proteomes" id="UP000243499">
    <property type="component" value="Chromosome 2"/>
</dbReference>
<dbReference type="EMBL" id="CM008047">
    <property type="protein sequence ID" value="PVH63439.1"/>
    <property type="molecule type" value="Genomic_DNA"/>
</dbReference>
<reference evidence="2" key="1">
    <citation type="submission" date="2018-04" db="EMBL/GenBank/DDBJ databases">
        <title>WGS assembly of Panicum hallii.</title>
        <authorList>
            <person name="Lovell J."/>
            <person name="Jenkins J."/>
            <person name="Lowry D."/>
            <person name="Mamidi S."/>
            <person name="Sreedasyam A."/>
            <person name="Weng X."/>
            <person name="Barry K."/>
            <person name="Bonette J."/>
            <person name="Campitelli B."/>
            <person name="Daum C."/>
            <person name="Gordon S."/>
            <person name="Gould B."/>
            <person name="Lipzen A."/>
            <person name="Macqueen A."/>
            <person name="Palacio-Mejia J."/>
            <person name="Plott C."/>
            <person name="Shakirov E."/>
            <person name="Shu S."/>
            <person name="Yoshinaga Y."/>
            <person name="Zane M."/>
            <person name="Rokhsar D."/>
            <person name="Grimwood J."/>
            <person name="Schmutz J."/>
            <person name="Juenger T."/>
        </authorList>
    </citation>
    <scope>NUCLEOTIDE SEQUENCE [LARGE SCALE GENOMIC DNA]</scope>
    <source>
        <strain evidence="2">FIL2</strain>
    </source>
</reference>
<name>A0A2T8KMV1_9POAL</name>
<keyword evidence="1" id="KW-0472">Membrane</keyword>
<evidence type="ECO:0000313" key="2">
    <source>
        <dbReference type="EMBL" id="PVH63439.1"/>
    </source>
</evidence>
<gene>
    <name evidence="2" type="ORF">PAHAL_2G029100</name>
</gene>
<sequence length="52" mass="6189">MCFQFCFAFISLIMGLPGRFLILYYLYSPPFLIILFNARVRIDVLFFSVEIE</sequence>
<organism evidence="2">
    <name type="scientific">Panicum hallii</name>
    <dbReference type="NCBI Taxonomy" id="206008"/>
    <lineage>
        <taxon>Eukaryota</taxon>
        <taxon>Viridiplantae</taxon>
        <taxon>Streptophyta</taxon>
        <taxon>Embryophyta</taxon>
        <taxon>Tracheophyta</taxon>
        <taxon>Spermatophyta</taxon>
        <taxon>Magnoliopsida</taxon>
        <taxon>Liliopsida</taxon>
        <taxon>Poales</taxon>
        <taxon>Poaceae</taxon>
        <taxon>PACMAD clade</taxon>
        <taxon>Panicoideae</taxon>
        <taxon>Panicodae</taxon>
        <taxon>Paniceae</taxon>
        <taxon>Panicinae</taxon>
        <taxon>Panicum</taxon>
        <taxon>Panicum sect. Panicum</taxon>
    </lineage>
</organism>
<dbReference type="Gramene" id="PVH63439">
    <property type="protein sequence ID" value="PVH63439"/>
    <property type="gene ID" value="PAHAL_2G029100"/>
</dbReference>
<dbReference type="AlphaFoldDB" id="A0A2T8KMV1"/>
<feature type="transmembrane region" description="Helical" evidence="1">
    <location>
        <begin position="7"/>
        <end position="27"/>
    </location>
</feature>
<keyword evidence="1" id="KW-0812">Transmembrane</keyword>
<evidence type="ECO:0000256" key="1">
    <source>
        <dbReference type="SAM" id="Phobius"/>
    </source>
</evidence>
<protein>
    <submittedName>
        <fullName evidence="2">Uncharacterized protein</fullName>
    </submittedName>
</protein>